<evidence type="ECO:0000313" key="1">
    <source>
        <dbReference type="EMBL" id="MEZ6854365.1"/>
    </source>
</evidence>
<evidence type="ECO:0008006" key="3">
    <source>
        <dbReference type="Google" id="ProtNLM"/>
    </source>
</evidence>
<organism evidence="1 2">
    <name type="scientific">Halodesulfovibrio aestuarii</name>
    <dbReference type="NCBI Taxonomy" id="126333"/>
    <lineage>
        <taxon>Bacteria</taxon>
        <taxon>Pseudomonadati</taxon>
        <taxon>Thermodesulfobacteriota</taxon>
        <taxon>Desulfovibrionia</taxon>
        <taxon>Desulfovibrionales</taxon>
        <taxon>Desulfovibrionaceae</taxon>
        <taxon>Halodesulfovibrio</taxon>
    </lineage>
</organism>
<dbReference type="Proteomes" id="UP001568358">
    <property type="component" value="Unassembled WGS sequence"/>
</dbReference>
<gene>
    <name evidence="1" type="ORF">AB2Z07_12645</name>
</gene>
<keyword evidence="2" id="KW-1185">Reference proteome</keyword>
<dbReference type="EMBL" id="JBFSOO010000010">
    <property type="protein sequence ID" value="MEZ6854365.1"/>
    <property type="molecule type" value="Genomic_DNA"/>
</dbReference>
<accession>A0ABV4JUE0</accession>
<name>A0ABV4JUE0_9BACT</name>
<evidence type="ECO:0000313" key="2">
    <source>
        <dbReference type="Proteomes" id="UP001568358"/>
    </source>
</evidence>
<protein>
    <recommendedName>
        <fullName evidence="3">Phage tail protein</fullName>
    </recommendedName>
</protein>
<dbReference type="RefSeq" id="WP_371150851.1">
    <property type="nucleotide sequence ID" value="NZ_JBFSOO010000010.1"/>
</dbReference>
<proteinExistence type="predicted"/>
<sequence>MAQLHGSAALCRVEDEAQGQMEWLAKNFPKEFGRALRHVGWIYRQEITAAVRSGGVTIGNRWERVSLMRQYRRMEQARTAGLMAGGGVSTKAYDRLDLKRVSKKQRRLEAKGAAFKRSMFNRWKVPRSGMGATTPFGQLGQAVRYKYYQETQAVRIGFLTPSAAKFAQAVQAGERFGPTPGIYRKRQRVTDKMRRAFWAAGVPLSKSTTVLEQPERPIIQPVFDRMNPELPDIVEQRIYKIIAKSKGSVWPVLPVGK</sequence>
<comment type="caution">
    <text evidence="1">The sequence shown here is derived from an EMBL/GenBank/DDBJ whole genome shotgun (WGS) entry which is preliminary data.</text>
</comment>
<reference evidence="1 2" key="1">
    <citation type="submission" date="2024-07" db="EMBL/GenBank/DDBJ databases">
        <title>Active virus-host system and metabolic interactions in a Lokiarchaeon culture.</title>
        <authorList>
            <person name="Ponce Toledo R.I."/>
            <person name="Rodrigues Oliveira T."/>
            <person name="Schleper C."/>
        </authorList>
    </citation>
    <scope>NUCLEOTIDE SEQUENCE [LARGE SCALE GENOMIC DNA]</scope>
    <source>
        <strain evidence="1 2">B35</strain>
    </source>
</reference>